<dbReference type="Pfam" id="PF13289">
    <property type="entry name" value="SIR2_2"/>
    <property type="match status" value="1"/>
</dbReference>
<dbReference type="RefSeq" id="WP_201395685.1">
    <property type="nucleotide sequence ID" value="NZ_CP136921.1"/>
</dbReference>
<proteinExistence type="predicted"/>
<dbReference type="EMBL" id="CP136921">
    <property type="protein sequence ID" value="WOO32684.1"/>
    <property type="molecule type" value="Genomic_DNA"/>
</dbReference>
<evidence type="ECO:0000313" key="1">
    <source>
        <dbReference type="EMBL" id="WOO32684.1"/>
    </source>
</evidence>
<evidence type="ECO:0000313" key="2">
    <source>
        <dbReference type="Proteomes" id="UP001303211"/>
    </source>
</evidence>
<name>A0ABZ0J365_9BURK</name>
<keyword evidence="2" id="KW-1185">Reference proteome</keyword>
<protein>
    <submittedName>
        <fullName evidence="1">SIR2 family protein</fullName>
    </submittedName>
</protein>
<sequence>MTTPQPTTFGQQLFFSPEAGTWKALRPDVTGGADDVKRQQVLSEAAAAREELKAVLLSSLQMQHVVALAGSGTSLGEINGPSMWTLWDHCVNSNPDTGKDERKPTEQAKAVIAEIGYETAVEHENIEALLSRCDAYLQIKKSEQVEKFVSASKAVILKKCSAFLDGADDSKLASHRTFLHRLSRRRVRDSRMKLFTTNYDLCFEHAAGKQGLVLLDGFSFTQPRQFDPRFFLYDIVRRPSTGDEVGNPLEGVFHLYKLHGSVNWDQSSSGDIEIKTDPTPATACLIYPAKGKYQQSYVQPHLELISQYLAALREPNTCLIVSGFGFNDDHLSEPIVAAVRTNPHLRLIIVNPSADDLASRPKENNRYWDALYGLAKQGEDVWLINATFSEFAEMIPDLKSLTPAQRLTRDIKSLVKPT</sequence>
<organism evidence="1 2">
    <name type="scientific">Diaphorobacter limosus</name>
    <dbReference type="NCBI Taxonomy" id="3036128"/>
    <lineage>
        <taxon>Bacteria</taxon>
        <taxon>Pseudomonadati</taxon>
        <taxon>Pseudomonadota</taxon>
        <taxon>Betaproteobacteria</taxon>
        <taxon>Burkholderiales</taxon>
        <taxon>Comamonadaceae</taxon>
        <taxon>Diaphorobacter</taxon>
    </lineage>
</organism>
<dbReference type="Proteomes" id="UP001303211">
    <property type="component" value="Chromosome"/>
</dbReference>
<reference evidence="1 2" key="1">
    <citation type="submission" date="2023-03" db="EMBL/GenBank/DDBJ databases">
        <title>Diaphorobacter basophil sp. nov., isolated from a sewage-treatment plant.</title>
        <authorList>
            <person name="Yang K."/>
        </authorList>
    </citation>
    <scope>NUCLEOTIDE SEQUENCE [LARGE SCALE GENOMIC DNA]</scope>
    <source>
        <strain evidence="1 2">Y-1</strain>
    </source>
</reference>
<gene>
    <name evidence="1" type="ORF">P4826_00705</name>
</gene>
<accession>A0ABZ0J365</accession>